<evidence type="ECO:0000313" key="2">
    <source>
        <dbReference type="EMBL" id="ACU60963.1"/>
    </source>
</evidence>
<dbReference type="EMBL" id="CP001699">
    <property type="protein sequence ID" value="ACU60963.1"/>
    <property type="molecule type" value="Genomic_DNA"/>
</dbReference>
<feature type="signal peptide" evidence="1">
    <location>
        <begin position="1"/>
        <end position="20"/>
    </location>
</feature>
<dbReference type="KEGG" id="cpi:Cpin_3499"/>
<dbReference type="AlphaFoldDB" id="A0A979GRV1"/>
<dbReference type="RefSeq" id="WP_012791138.1">
    <property type="nucleotide sequence ID" value="NC_013132.1"/>
</dbReference>
<evidence type="ECO:0000313" key="3">
    <source>
        <dbReference type="Proteomes" id="UP000002215"/>
    </source>
</evidence>
<dbReference type="OrthoDB" id="672868at2"/>
<gene>
    <name evidence="2" type="ordered locus">Cpin_3499</name>
</gene>
<protein>
    <submittedName>
        <fullName evidence="2">Uncharacterized protein</fullName>
    </submittedName>
</protein>
<keyword evidence="1" id="KW-0732">Signal</keyword>
<proteinExistence type="predicted"/>
<feature type="chain" id="PRO_5038054115" evidence="1">
    <location>
        <begin position="21"/>
        <end position="120"/>
    </location>
</feature>
<organism evidence="2 3">
    <name type="scientific">Chitinophaga pinensis (strain ATCC 43595 / DSM 2588 / LMG 13176 / NBRC 15968 / NCIMB 11800 / UQM 2034)</name>
    <dbReference type="NCBI Taxonomy" id="485918"/>
    <lineage>
        <taxon>Bacteria</taxon>
        <taxon>Pseudomonadati</taxon>
        <taxon>Bacteroidota</taxon>
        <taxon>Chitinophagia</taxon>
        <taxon>Chitinophagales</taxon>
        <taxon>Chitinophagaceae</taxon>
        <taxon>Chitinophaga</taxon>
    </lineage>
</organism>
<accession>A0A979GRV1</accession>
<reference evidence="2 3" key="2">
    <citation type="journal article" date="2010" name="Stand. Genomic Sci.">
        <title>Complete genome sequence of Chitinophaga pinensis type strain (UQM 2034).</title>
        <authorList>
            <person name="Glavina Del Rio T."/>
            <person name="Abt B."/>
            <person name="Spring S."/>
            <person name="Lapidus A."/>
            <person name="Nolan M."/>
            <person name="Tice H."/>
            <person name="Copeland A."/>
            <person name="Cheng J.F."/>
            <person name="Chen F."/>
            <person name="Bruce D."/>
            <person name="Goodwin L."/>
            <person name="Pitluck S."/>
            <person name="Ivanova N."/>
            <person name="Mavromatis K."/>
            <person name="Mikhailova N."/>
            <person name="Pati A."/>
            <person name="Chen A."/>
            <person name="Palaniappan K."/>
            <person name="Land M."/>
            <person name="Hauser L."/>
            <person name="Chang Y.J."/>
            <person name="Jeffries C.D."/>
            <person name="Chain P."/>
            <person name="Saunders E."/>
            <person name="Detter J.C."/>
            <person name="Brettin T."/>
            <person name="Rohde M."/>
            <person name="Goker M."/>
            <person name="Bristow J."/>
            <person name="Eisen J.A."/>
            <person name="Markowitz V."/>
            <person name="Hugenholtz P."/>
            <person name="Kyrpides N.C."/>
            <person name="Klenk H.P."/>
            <person name="Lucas S."/>
        </authorList>
    </citation>
    <scope>NUCLEOTIDE SEQUENCE [LARGE SCALE GENOMIC DNA]</scope>
    <source>
        <strain evidence="3">ATCC 43595 / DSM 2588 / LMG 13176 / NBRC 15968 / NCIMB 11800 / UQM 2034</strain>
    </source>
</reference>
<reference evidence="3" key="1">
    <citation type="submission" date="2009-08" db="EMBL/GenBank/DDBJ databases">
        <title>The complete genome of Chitinophaga pinensis DSM 2588.</title>
        <authorList>
            <consortium name="US DOE Joint Genome Institute (JGI-PGF)"/>
            <person name="Lucas S."/>
            <person name="Copeland A."/>
            <person name="Lapidus A."/>
            <person name="Glavina del Rio T."/>
            <person name="Dalin E."/>
            <person name="Tice H."/>
            <person name="Bruce D."/>
            <person name="Goodwin L."/>
            <person name="Pitluck S."/>
            <person name="Kyrpides N."/>
            <person name="Mavromatis K."/>
            <person name="Ivanova N."/>
            <person name="Mikhailova N."/>
            <person name="Sims D."/>
            <person name="Meinche L."/>
            <person name="Brettin T."/>
            <person name="Detter J.C."/>
            <person name="Han C."/>
            <person name="Larimer F."/>
            <person name="Land M."/>
            <person name="Hauser L."/>
            <person name="Markowitz V."/>
            <person name="Cheng J.-F."/>
            <person name="Hugenholtz P."/>
            <person name="Woyke T."/>
            <person name="Wu D."/>
            <person name="Spring S."/>
            <person name="Klenk H.-P."/>
            <person name="Eisen J.A."/>
        </authorList>
    </citation>
    <scope>NUCLEOTIDE SEQUENCE [LARGE SCALE GENOMIC DNA]</scope>
    <source>
        <strain evidence="3">ATCC 43595 / DSM 2588 / LMG 13176 / NBRC 15968 / NCIMB 11800 / UQM 2034</strain>
    </source>
</reference>
<dbReference type="Proteomes" id="UP000002215">
    <property type="component" value="Chromosome"/>
</dbReference>
<sequence>MKHILGILFLCIICTGNIYAQKPQNGTYVYHVAFSEWHGKSLGATVLVKIKGDSIYVIHNGGNLSGKVGEMIDCGVIMKHRKTGKWIIGHNAADKGSQGVGGCSDGPSVIDFHHKKFWLC</sequence>
<name>A0A979GRV1_CHIPD</name>
<evidence type="ECO:0000256" key="1">
    <source>
        <dbReference type="SAM" id="SignalP"/>
    </source>
</evidence>